<evidence type="ECO:0000313" key="3">
    <source>
        <dbReference type="Proteomes" id="UP000319671"/>
    </source>
</evidence>
<sequence length="275" mass="31183">MTTEQIEIRSLYTIKELEEVRRLESKIWGESDSIPTHQTITAVKNGGLVLGAYCGGQLIAFQYSFPGFNGQSVYLCSHILGTDKHFRNNGIGEKLKLAQCNEALKLGYSLITWTYDPLESINGYLNIGKLGGVVSTYLPNCYGEMEDLLNSGLPSDRFLVEWHIRDEKSADTIGNAFEQDFVLTNSLLQWDVNDKGQPVVLPFTLKDLHNDAVQFVPVPKNYRSIRETDIELAGDWRMRTRDAFSELFDQGWQVSGFKKISNPEIPVNFYILTRN</sequence>
<proteinExistence type="predicted"/>
<dbReference type="GO" id="GO:0016747">
    <property type="term" value="F:acyltransferase activity, transferring groups other than amino-acyl groups"/>
    <property type="evidence" value="ECO:0007669"/>
    <property type="project" value="InterPro"/>
</dbReference>
<name>A0A561CFG9_9BACI</name>
<dbReference type="PANTHER" id="PTHR41700:SF1">
    <property type="entry name" value="N-ACETYLTRANSFERASE DOMAIN-CONTAINING PROTEIN"/>
    <property type="match status" value="1"/>
</dbReference>
<comment type="caution">
    <text evidence="2">The sequence shown here is derived from an EMBL/GenBank/DDBJ whole genome shotgun (WGS) entry which is preliminary data.</text>
</comment>
<dbReference type="Proteomes" id="UP000319671">
    <property type="component" value="Unassembled WGS sequence"/>
</dbReference>
<feature type="domain" description="N-acetyltransferase" evidence="1">
    <location>
        <begin position="6"/>
        <end position="150"/>
    </location>
</feature>
<dbReference type="EMBL" id="VIVN01000024">
    <property type="protein sequence ID" value="TWD89720.1"/>
    <property type="molecule type" value="Genomic_DNA"/>
</dbReference>
<dbReference type="SUPFAM" id="SSF55729">
    <property type="entry name" value="Acyl-CoA N-acyltransferases (Nat)"/>
    <property type="match status" value="1"/>
</dbReference>
<dbReference type="InterPro" id="IPR000182">
    <property type="entry name" value="GNAT_dom"/>
</dbReference>
<dbReference type="InterPro" id="IPR038764">
    <property type="entry name" value="GNAT_N_AcTrfase_prd"/>
</dbReference>
<dbReference type="InterPro" id="IPR016181">
    <property type="entry name" value="Acyl_CoA_acyltransferase"/>
</dbReference>
<evidence type="ECO:0000259" key="1">
    <source>
        <dbReference type="PROSITE" id="PS51186"/>
    </source>
</evidence>
<accession>A0A561CFG9</accession>
<keyword evidence="3" id="KW-1185">Reference proteome</keyword>
<evidence type="ECO:0000313" key="2">
    <source>
        <dbReference type="EMBL" id="TWD89720.1"/>
    </source>
</evidence>
<gene>
    <name evidence="2" type="ORF">FB550_12425</name>
</gene>
<keyword evidence="2" id="KW-0808">Transferase</keyword>
<reference evidence="2 3" key="1">
    <citation type="submission" date="2019-06" db="EMBL/GenBank/DDBJ databases">
        <title>Sorghum-associated microbial communities from plants grown in Nebraska, USA.</title>
        <authorList>
            <person name="Schachtman D."/>
        </authorList>
    </citation>
    <scope>NUCLEOTIDE SEQUENCE [LARGE SCALE GENOMIC DNA]</scope>
    <source>
        <strain evidence="2 3">2482</strain>
    </source>
</reference>
<dbReference type="PANTHER" id="PTHR41700">
    <property type="entry name" value="GCN5-RELATED N-ACETYLTRANSFERASE"/>
    <property type="match status" value="1"/>
</dbReference>
<dbReference type="AlphaFoldDB" id="A0A561CFG9"/>
<dbReference type="Gene3D" id="3.40.630.30">
    <property type="match status" value="1"/>
</dbReference>
<dbReference type="CDD" id="cd04301">
    <property type="entry name" value="NAT_SF"/>
    <property type="match status" value="1"/>
</dbReference>
<organism evidence="2 3">
    <name type="scientific">Neobacillus bataviensis</name>
    <dbReference type="NCBI Taxonomy" id="220685"/>
    <lineage>
        <taxon>Bacteria</taxon>
        <taxon>Bacillati</taxon>
        <taxon>Bacillota</taxon>
        <taxon>Bacilli</taxon>
        <taxon>Bacillales</taxon>
        <taxon>Bacillaceae</taxon>
        <taxon>Neobacillus</taxon>
    </lineage>
</organism>
<dbReference type="RefSeq" id="WP_261380833.1">
    <property type="nucleotide sequence ID" value="NZ_VIVN01000024.1"/>
</dbReference>
<dbReference type="PROSITE" id="PS51186">
    <property type="entry name" value="GNAT"/>
    <property type="match status" value="1"/>
</dbReference>
<protein>
    <submittedName>
        <fullName evidence="2">Putative GNAT superfamily acetyltransferase</fullName>
    </submittedName>
</protein>